<feature type="region of interest" description="Disordered" evidence="4">
    <location>
        <begin position="134"/>
        <end position="205"/>
    </location>
</feature>
<evidence type="ECO:0000313" key="6">
    <source>
        <dbReference type="Ensembl" id="ENSCSAVP00000006546.1"/>
    </source>
</evidence>
<dbReference type="GO" id="GO:0003723">
    <property type="term" value="F:RNA binding"/>
    <property type="evidence" value="ECO:0007669"/>
    <property type="project" value="TreeGrafter"/>
</dbReference>
<name>H2YMJ4_CIOSA</name>
<dbReference type="AlphaFoldDB" id="H2YMJ4"/>
<dbReference type="InterPro" id="IPR002483">
    <property type="entry name" value="PWI_dom"/>
</dbReference>
<dbReference type="FunFam" id="1.20.1390.10:FF:000002">
    <property type="entry name" value="Serine/arginine repetitive matrix 1 isoform 2"/>
    <property type="match status" value="1"/>
</dbReference>
<feature type="compositionally biased region" description="Basic and acidic residues" evidence="4">
    <location>
        <begin position="134"/>
        <end position="157"/>
    </location>
</feature>
<dbReference type="GO" id="GO:0008380">
    <property type="term" value="P:RNA splicing"/>
    <property type="evidence" value="ECO:0007669"/>
    <property type="project" value="UniProtKB-KW"/>
</dbReference>
<keyword evidence="7" id="KW-1185">Reference proteome</keyword>
<evidence type="ECO:0000256" key="2">
    <source>
        <dbReference type="ARBA" id="ARBA00023187"/>
    </source>
</evidence>
<dbReference type="GeneTree" id="ENSGT00730000111080"/>
<accession>H2YMJ4</accession>
<dbReference type="SMART" id="SM00311">
    <property type="entry name" value="PWI"/>
    <property type="match status" value="1"/>
</dbReference>
<dbReference type="Ensembl" id="ENSCSAVT00000006629.1">
    <property type="protein sequence ID" value="ENSCSAVP00000006546.1"/>
    <property type="gene ID" value="ENSCSAVG00000003919.1"/>
</dbReference>
<evidence type="ECO:0000259" key="5">
    <source>
        <dbReference type="PROSITE" id="PS51025"/>
    </source>
</evidence>
<feature type="compositionally biased region" description="Basic residues" evidence="4">
    <location>
        <begin position="173"/>
        <end position="205"/>
    </location>
</feature>
<evidence type="ECO:0000256" key="1">
    <source>
        <dbReference type="ARBA" id="ARBA00022664"/>
    </source>
</evidence>
<dbReference type="PROSITE" id="PS51025">
    <property type="entry name" value="PWI"/>
    <property type="match status" value="1"/>
</dbReference>
<sequence>MDAGFFRGTSTDQDNRFANKQKKLLKSMKFAEGLDVKVDMKKVRLDTMKPWISKRITEILGFEDDVVIEFVFNSLEEQHPDPKVLQINLTGFLNGKNSRLFLGELWELLASAQANGAGIPQVFLDEKKEEIRRREEEGIVEDGSKDGRPKEEEESSRRSRSRSKDRKKSEHKDHKKKEKKRHYRSRRSRSRSPRSRHSRNKSPKR</sequence>
<evidence type="ECO:0000256" key="3">
    <source>
        <dbReference type="ARBA" id="ARBA00067280"/>
    </source>
</evidence>
<reference evidence="7" key="1">
    <citation type="submission" date="2003-08" db="EMBL/GenBank/DDBJ databases">
        <authorList>
            <person name="Birren B."/>
            <person name="Nusbaum C."/>
            <person name="Abebe A."/>
            <person name="Abouelleil A."/>
            <person name="Adekoya E."/>
            <person name="Ait-zahra M."/>
            <person name="Allen N."/>
            <person name="Allen T."/>
            <person name="An P."/>
            <person name="Anderson M."/>
            <person name="Anderson S."/>
            <person name="Arachchi H."/>
            <person name="Armbruster J."/>
            <person name="Bachantsang P."/>
            <person name="Baldwin J."/>
            <person name="Barry A."/>
            <person name="Bayul T."/>
            <person name="Blitshsteyn B."/>
            <person name="Bloom T."/>
            <person name="Blye J."/>
            <person name="Boguslavskiy L."/>
            <person name="Borowsky M."/>
            <person name="Boukhgalter B."/>
            <person name="Brunache A."/>
            <person name="Butler J."/>
            <person name="Calixte N."/>
            <person name="Calvo S."/>
            <person name="Camarata J."/>
            <person name="Campo K."/>
            <person name="Chang J."/>
            <person name="Cheshatsang Y."/>
            <person name="Citroen M."/>
            <person name="Collymore A."/>
            <person name="Considine T."/>
            <person name="Cook A."/>
            <person name="Cooke P."/>
            <person name="Corum B."/>
            <person name="Cuomo C."/>
            <person name="David R."/>
            <person name="Dawoe T."/>
            <person name="Degray S."/>
            <person name="Dodge S."/>
            <person name="Dooley K."/>
            <person name="Dorje P."/>
            <person name="Dorjee K."/>
            <person name="Dorris L."/>
            <person name="Duffey N."/>
            <person name="Dupes A."/>
            <person name="Elkins T."/>
            <person name="Engels R."/>
            <person name="Erickson J."/>
            <person name="Farina A."/>
            <person name="Faro S."/>
            <person name="Ferreira P."/>
            <person name="Fischer H."/>
            <person name="Fitzgerald M."/>
            <person name="Foley K."/>
            <person name="Gage D."/>
            <person name="Galagan J."/>
            <person name="Gearin G."/>
            <person name="Gnerre S."/>
            <person name="Gnirke A."/>
            <person name="Goyette A."/>
            <person name="Graham J."/>
            <person name="Grandbois E."/>
            <person name="Gyaltsen K."/>
            <person name="Hafez N."/>
            <person name="Hagopian D."/>
            <person name="Hagos B."/>
            <person name="Hall J."/>
            <person name="Hatcher B."/>
            <person name="Heller A."/>
            <person name="Higgins H."/>
            <person name="Honan T."/>
            <person name="Horn A."/>
            <person name="Houde N."/>
            <person name="Hughes L."/>
            <person name="Hulme W."/>
            <person name="Husby E."/>
            <person name="Iliev I."/>
            <person name="Jaffe D."/>
            <person name="Jones C."/>
            <person name="Kamal M."/>
            <person name="Kamat A."/>
            <person name="Kamvysselis M."/>
            <person name="Karlsson E."/>
            <person name="Kells C."/>
            <person name="Kieu A."/>
            <person name="Kisner P."/>
            <person name="Kodira C."/>
            <person name="Kulbokas E."/>
            <person name="Labutti K."/>
            <person name="Lama D."/>
            <person name="Landers T."/>
            <person name="Leger J."/>
            <person name="Levine S."/>
            <person name="Lewis D."/>
            <person name="Lewis T."/>
            <person name="Lindblad-toh K."/>
            <person name="Liu X."/>
            <person name="Lokyitsang T."/>
            <person name="Lokyitsang Y."/>
            <person name="Lucien O."/>
            <person name="Lui A."/>
            <person name="Ma L.J."/>
            <person name="Mabbitt R."/>
            <person name="Macdonald J."/>
            <person name="Maclean C."/>
            <person name="Major J."/>
            <person name="Manning J."/>
            <person name="Marabella R."/>
            <person name="Maru K."/>
            <person name="Matthews C."/>
            <person name="Mauceli E."/>
            <person name="Mccarthy M."/>
            <person name="Mcdonough S."/>
            <person name="Mcghee T."/>
            <person name="Meldrim J."/>
            <person name="Meneus L."/>
            <person name="Mesirov J."/>
            <person name="Mihalev A."/>
            <person name="Mihova T."/>
            <person name="Mikkelsen T."/>
            <person name="Mlenga V."/>
            <person name="Moru K."/>
            <person name="Mozes J."/>
            <person name="Mulrain L."/>
            <person name="Munson G."/>
            <person name="Naylor J."/>
            <person name="Newes C."/>
            <person name="Nguyen C."/>
            <person name="Nguyen N."/>
            <person name="Nguyen T."/>
            <person name="Nicol R."/>
            <person name="Nielsen C."/>
            <person name="Nizzari M."/>
            <person name="Norbu C."/>
            <person name="Norbu N."/>
            <person name="O'donnell P."/>
            <person name="Okoawo O."/>
            <person name="O'leary S."/>
            <person name="Omotosho B."/>
            <person name="O'neill K."/>
            <person name="Osman S."/>
            <person name="Parker S."/>
            <person name="Perrin D."/>
            <person name="Phunkhang P."/>
            <person name="Piqani B."/>
            <person name="Purcell S."/>
            <person name="Rachupka T."/>
            <person name="Ramasamy U."/>
            <person name="Rameau R."/>
            <person name="Ray V."/>
            <person name="Raymond C."/>
            <person name="Retta R."/>
            <person name="Richardson S."/>
            <person name="Rise C."/>
            <person name="Rodriguez J."/>
            <person name="Rogers J."/>
            <person name="Rogov P."/>
            <person name="Rutman M."/>
            <person name="Schupbach R."/>
            <person name="Seaman C."/>
            <person name="Settipalli S."/>
            <person name="Sharpe T."/>
            <person name="Sheridan J."/>
            <person name="Sherpa N."/>
            <person name="Shi J."/>
            <person name="Smirnov S."/>
            <person name="Smith C."/>
            <person name="Sougnez C."/>
            <person name="Spencer B."/>
            <person name="Stalker J."/>
            <person name="Stange-thomann N."/>
            <person name="Stavropoulos S."/>
            <person name="Stetson K."/>
            <person name="Stone C."/>
            <person name="Stone S."/>
            <person name="Stubbs M."/>
            <person name="Talamas J."/>
            <person name="Tchuinga P."/>
            <person name="Tenzing P."/>
            <person name="Tesfaye S."/>
            <person name="Theodore J."/>
            <person name="Thoulutsang Y."/>
            <person name="Topham K."/>
            <person name="Towey S."/>
            <person name="Tsamla T."/>
            <person name="Tsomo N."/>
            <person name="Vallee D."/>
            <person name="Vassiliev H."/>
            <person name="Venkataraman V."/>
            <person name="Vinson J."/>
            <person name="Vo A."/>
            <person name="Wade C."/>
            <person name="Wang S."/>
            <person name="Wangchuk T."/>
            <person name="Wangdi T."/>
            <person name="Whittaker C."/>
            <person name="Wilkinson J."/>
            <person name="Wu Y."/>
            <person name="Wyman D."/>
            <person name="Yadav S."/>
            <person name="Yang S."/>
            <person name="Yang X."/>
            <person name="Yeager S."/>
            <person name="Yee E."/>
            <person name="Young G."/>
            <person name="Zainoun J."/>
            <person name="Zembeck L."/>
            <person name="Zimmer A."/>
            <person name="Zody M."/>
            <person name="Lander E."/>
        </authorList>
    </citation>
    <scope>NUCLEOTIDE SEQUENCE [LARGE SCALE GENOMIC DNA]</scope>
</reference>
<dbReference type="Proteomes" id="UP000007875">
    <property type="component" value="Unassembled WGS sequence"/>
</dbReference>
<organism evidence="6 7">
    <name type="scientific">Ciona savignyi</name>
    <name type="common">Pacific transparent sea squirt</name>
    <dbReference type="NCBI Taxonomy" id="51511"/>
    <lineage>
        <taxon>Eukaryota</taxon>
        <taxon>Metazoa</taxon>
        <taxon>Chordata</taxon>
        <taxon>Tunicata</taxon>
        <taxon>Ascidiacea</taxon>
        <taxon>Phlebobranchia</taxon>
        <taxon>Cionidae</taxon>
        <taxon>Ciona</taxon>
    </lineage>
</organism>
<protein>
    <recommendedName>
        <fullName evidence="3">Serine/arginine repetitive matrix protein 1</fullName>
    </recommendedName>
</protein>
<evidence type="ECO:0000256" key="4">
    <source>
        <dbReference type="SAM" id="MobiDB-lite"/>
    </source>
</evidence>
<dbReference type="Pfam" id="PF01480">
    <property type="entry name" value="PWI"/>
    <property type="match status" value="1"/>
</dbReference>
<dbReference type="PANTHER" id="PTHR23148:SF0">
    <property type="entry name" value="SERINE_ARGININE REPETITIVE MATRIX PROTEIN 1"/>
    <property type="match status" value="1"/>
</dbReference>
<dbReference type="eggNOG" id="KOG2146">
    <property type="taxonomic scope" value="Eukaryota"/>
</dbReference>
<dbReference type="HOGENOM" id="CLU_032410_2_1_1"/>
<reference evidence="6" key="3">
    <citation type="submission" date="2025-09" db="UniProtKB">
        <authorList>
            <consortium name="Ensembl"/>
        </authorList>
    </citation>
    <scope>IDENTIFICATION</scope>
</reference>
<dbReference type="Gene3D" id="1.20.1390.10">
    <property type="entry name" value="PWI domain"/>
    <property type="match status" value="1"/>
</dbReference>
<dbReference type="SUPFAM" id="SSF101233">
    <property type="entry name" value="PWI domain"/>
    <property type="match status" value="1"/>
</dbReference>
<feature type="domain" description="PWI" evidence="5">
    <location>
        <begin position="27"/>
        <end position="126"/>
    </location>
</feature>
<dbReference type="GO" id="GO:0005681">
    <property type="term" value="C:spliceosomal complex"/>
    <property type="evidence" value="ECO:0007669"/>
    <property type="project" value="TreeGrafter"/>
</dbReference>
<keyword evidence="1" id="KW-0507">mRNA processing</keyword>
<dbReference type="GO" id="GO:0048024">
    <property type="term" value="P:regulation of mRNA splicing, via spliceosome"/>
    <property type="evidence" value="ECO:0007669"/>
    <property type="project" value="TreeGrafter"/>
</dbReference>
<dbReference type="InParanoid" id="H2YMJ4"/>
<proteinExistence type="predicted"/>
<evidence type="ECO:0000313" key="7">
    <source>
        <dbReference type="Proteomes" id="UP000007875"/>
    </source>
</evidence>
<dbReference type="GO" id="GO:0006397">
    <property type="term" value="P:mRNA processing"/>
    <property type="evidence" value="ECO:0007669"/>
    <property type="project" value="UniProtKB-KW"/>
</dbReference>
<reference evidence="6" key="2">
    <citation type="submission" date="2025-08" db="UniProtKB">
        <authorList>
            <consortium name="Ensembl"/>
        </authorList>
    </citation>
    <scope>IDENTIFICATION</scope>
</reference>
<dbReference type="InterPro" id="IPR052225">
    <property type="entry name" value="Ser/Arg_repetitive_matrix"/>
</dbReference>
<dbReference type="InterPro" id="IPR036483">
    <property type="entry name" value="PWI_dom_sf"/>
</dbReference>
<dbReference type="PANTHER" id="PTHR23148">
    <property type="entry name" value="SERINE/ARGININE REGULATED NUCLEAR MATRIX PROTEIN"/>
    <property type="match status" value="1"/>
</dbReference>
<keyword evidence="2" id="KW-0508">mRNA splicing</keyword>
<dbReference type="STRING" id="51511.ENSCSAVP00000006546"/>